<evidence type="ECO:0000256" key="1">
    <source>
        <dbReference type="ARBA" id="ARBA00006484"/>
    </source>
</evidence>
<dbReference type="Pfam" id="PF00106">
    <property type="entry name" value="adh_short"/>
    <property type="match status" value="1"/>
</dbReference>
<evidence type="ECO:0000313" key="4">
    <source>
        <dbReference type="EMBL" id="PRX46643.1"/>
    </source>
</evidence>
<feature type="domain" description="Ketoreductase" evidence="3">
    <location>
        <begin position="3"/>
        <end position="183"/>
    </location>
</feature>
<keyword evidence="5" id="KW-1185">Reference proteome</keyword>
<evidence type="ECO:0000256" key="2">
    <source>
        <dbReference type="ARBA" id="ARBA00023002"/>
    </source>
</evidence>
<dbReference type="OrthoDB" id="7064009at2"/>
<keyword evidence="2" id="KW-0560">Oxidoreductase</keyword>
<dbReference type="InterPro" id="IPR002347">
    <property type="entry name" value="SDR_fam"/>
</dbReference>
<name>A0A2T0LSP6_9PSEU</name>
<dbReference type="SMART" id="SM00822">
    <property type="entry name" value="PKS_KR"/>
    <property type="match status" value="1"/>
</dbReference>
<dbReference type="GO" id="GO:0016491">
    <property type="term" value="F:oxidoreductase activity"/>
    <property type="evidence" value="ECO:0007669"/>
    <property type="project" value="UniProtKB-KW"/>
</dbReference>
<dbReference type="PRINTS" id="PR00081">
    <property type="entry name" value="GDHRDH"/>
</dbReference>
<evidence type="ECO:0000259" key="3">
    <source>
        <dbReference type="SMART" id="SM00822"/>
    </source>
</evidence>
<dbReference type="PANTHER" id="PTHR44196:SF1">
    <property type="entry name" value="DEHYDROGENASE_REDUCTASE SDR FAMILY MEMBER 7B"/>
    <property type="match status" value="1"/>
</dbReference>
<dbReference type="SUPFAM" id="SSF51735">
    <property type="entry name" value="NAD(P)-binding Rossmann-fold domains"/>
    <property type="match status" value="1"/>
</dbReference>
<dbReference type="EMBL" id="PVNH01000007">
    <property type="protein sequence ID" value="PRX46643.1"/>
    <property type="molecule type" value="Genomic_DNA"/>
</dbReference>
<sequence length="256" mass="26798">MNGTALVTGAASGLGRLAALRLAAAGRPVAALDVDAGNLARTTWRAPATRAYPCDVTDEAAVRDAVAAATAELGPVELVVHAAGLCRIGRALDQPPAELRRVHEVNYLGTVHVCQATVPAMVRRGHGTVVVFGSLSGWLPSPRLAAYSSSKCAVHAYCEVLAQETRGTGVRVLCPCPDQVETPLADGVRAVDPAVLGGRTGADPGAVLDAVDRALADPRAPLFVFPGRGARWVWRARRLAPRLLGRLVTRYVRPAD</sequence>
<dbReference type="RefSeq" id="WP_106180034.1">
    <property type="nucleotide sequence ID" value="NZ_PVNH01000007.1"/>
</dbReference>
<reference evidence="4 5" key="1">
    <citation type="submission" date="2018-03" db="EMBL/GenBank/DDBJ databases">
        <title>Genomic Encyclopedia of Type Strains, Phase III (KMG-III): the genomes of soil and plant-associated and newly described type strains.</title>
        <authorList>
            <person name="Whitman W."/>
        </authorList>
    </citation>
    <scope>NUCLEOTIDE SEQUENCE [LARGE SCALE GENOMIC DNA]</scope>
    <source>
        <strain evidence="4 5">CGMCC 4.7125</strain>
    </source>
</reference>
<dbReference type="Gene3D" id="3.40.50.720">
    <property type="entry name" value="NAD(P)-binding Rossmann-like Domain"/>
    <property type="match status" value="1"/>
</dbReference>
<evidence type="ECO:0000313" key="5">
    <source>
        <dbReference type="Proteomes" id="UP000238362"/>
    </source>
</evidence>
<dbReference type="PANTHER" id="PTHR44196">
    <property type="entry name" value="DEHYDROGENASE/REDUCTASE SDR FAMILY MEMBER 7B"/>
    <property type="match status" value="1"/>
</dbReference>
<dbReference type="InterPro" id="IPR036291">
    <property type="entry name" value="NAD(P)-bd_dom_sf"/>
</dbReference>
<accession>A0A2T0LSP6</accession>
<comment type="caution">
    <text evidence="4">The sequence shown here is derived from an EMBL/GenBank/DDBJ whole genome shotgun (WGS) entry which is preliminary data.</text>
</comment>
<proteinExistence type="inferred from homology"/>
<dbReference type="Proteomes" id="UP000238362">
    <property type="component" value="Unassembled WGS sequence"/>
</dbReference>
<comment type="similarity">
    <text evidence="1">Belongs to the short-chain dehydrogenases/reductases (SDR) family.</text>
</comment>
<organism evidence="4 5">
    <name type="scientific">Prauserella shujinwangii</name>
    <dbReference type="NCBI Taxonomy" id="1453103"/>
    <lineage>
        <taxon>Bacteria</taxon>
        <taxon>Bacillati</taxon>
        <taxon>Actinomycetota</taxon>
        <taxon>Actinomycetes</taxon>
        <taxon>Pseudonocardiales</taxon>
        <taxon>Pseudonocardiaceae</taxon>
        <taxon>Prauserella</taxon>
    </lineage>
</organism>
<dbReference type="AlphaFoldDB" id="A0A2T0LSP6"/>
<dbReference type="GO" id="GO:0016020">
    <property type="term" value="C:membrane"/>
    <property type="evidence" value="ECO:0007669"/>
    <property type="project" value="TreeGrafter"/>
</dbReference>
<protein>
    <submittedName>
        <fullName evidence="4">Short-subunit dehydrogenase</fullName>
    </submittedName>
</protein>
<gene>
    <name evidence="4" type="ORF">B0I33_107220</name>
</gene>
<dbReference type="InterPro" id="IPR057326">
    <property type="entry name" value="KR_dom"/>
</dbReference>